<name>A0AAV2QS48_MEGNR</name>
<keyword evidence="3" id="KW-1185">Reference proteome</keyword>
<accession>A0AAV2QS48</accession>
<dbReference type="Proteomes" id="UP001497623">
    <property type="component" value="Unassembled WGS sequence"/>
</dbReference>
<evidence type="ECO:0000256" key="1">
    <source>
        <dbReference type="SAM" id="MobiDB-lite"/>
    </source>
</evidence>
<dbReference type="EMBL" id="CAXKWB010010778">
    <property type="protein sequence ID" value="CAL4099204.1"/>
    <property type="molecule type" value="Genomic_DNA"/>
</dbReference>
<reference evidence="2 3" key="1">
    <citation type="submission" date="2024-05" db="EMBL/GenBank/DDBJ databases">
        <authorList>
            <person name="Wallberg A."/>
        </authorList>
    </citation>
    <scope>NUCLEOTIDE SEQUENCE [LARGE SCALE GENOMIC DNA]</scope>
</reference>
<comment type="caution">
    <text evidence="2">The sequence shown here is derived from an EMBL/GenBank/DDBJ whole genome shotgun (WGS) entry which is preliminary data.</text>
</comment>
<feature type="compositionally biased region" description="Polar residues" evidence="1">
    <location>
        <begin position="17"/>
        <end position="27"/>
    </location>
</feature>
<evidence type="ECO:0000313" key="3">
    <source>
        <dbReference type="Proteomes" id="UP001497623"/>
    </source>
</evidence>
<evidence type="ECO:0000313" key="2">
    <source>
        <dbReference type="EMBL" id="CAL4099204.1"/>
    </source>
</evidence>
<sequence length="165" mass="18312">MFVFIILVVIVHACSNNHDSQTPAEPSNTEDDPPPAYKETWGKQFYNEATKRSDFNYNQDSSYNTSLYVISTSDTTGYHQKTTYLSQTINVHSVLFPYSNGRESQGSGRYNQGISAASFSPNNASPVHVRNSFGMSTQVGNANDTDSLPSYNEALSMLENRNSQT</sequence>
<organism evidence="2 3">
    <name type="scientific">Meganyctiphanes norvegica</name>
    <name type="common">Northern krill</name>
    <name type="synonym">Thysanopoda norvegica</name>
    <dbReference type="NCBI Taxonomy" id="48144"/>
    <lineage>
        <taxon>Eukaryota</taxon>
        <taxon>Metazoa</taxon>
        <taxon>Ecdysozoa</taxon>
        <taxon>Arthropoda</taxon>
        <taxon>Crustacea</taxon>
        <taxon>Multicrustacea</taxon>
        <taxon>Malacostraca</taxon>
        <taxon>Eumalacostraca</taxon>
        <taxon>Eucarida</taxon>
        <taxon>Euphausiacea</taxon>
        <taxon>Euphausiidae</taxon>
        <taxon>Meganyctiphanes</taxon>
    </lineage>
</organism>
<gene>
    <name evidence="2" type="ORF">MNOR_LOCUS16430</name>
</gene>
<protein>
    <submittedName>
        <fullName evidence="2">Uncharacterized protein</fullName>
    </submittedName>
</protein>
<feature type="region of interest" description="Disordered" evidence="1">
    <location>
        <begin position="17"/>
        <end position="39"/>
    </location>
</feature>
<dbReference type="AlphaFoldDB" id="A0AAV2QS48"/>
<proteinExistence type="predicted"/>